<feature type="compositionally biased region" description="Low complexity" evidence="1">
    <location>
        <begin position="475"/>
        <end position="486"/>
    </location>
</feature>
<protein>
    <submittedName>
        <fullName evidence="4">Flocculation protein FLO11</fullName>
    </submittedName>
</protein>
<feature type="region of interest" description="Disordered" evidence="1">
    <location>
        <begin position="150"/>
        <end position="169"/>
    </location>
</feature>
<evidence type="ECO:0000313" key="3">
    <source>
        <dbReference type="Proteomes" id="UP000694904"/>
    </source>
</evidence>
<reference evidence="3" key="2">
    <citation type="journal article" date="2016" name="G3 (Bethesda)">
        <title>Genome Evolution in Three Species of Cactophilic Drosophila.</title>
        <authorList>
            <person name="Sanchez-Flores A."/>
            <person name="Penazola F."/>
            <person name="Carpinteyro-Ponce J."/>
            <person name="Nazario-Yepiz N."/>
            <person name="Abreu-Goodger C."/>
            <person name="Machado C.A."/>
            <person name="Markow T.A."/>
        </authorList>
    </citation>
    <scope>NUCLEOTIDE SEQUENCE [LARGE SCALE GENOMIC DNA]</scope>
</reference>
<dbReference type="GeneID" id="108609469"/>
<feature type="compositionally biased region" description="Low complexity" evidence="1">
    <location>
        <begin position="594"/>
        <end position="642"/>
    </location>
</feature>
<feature type="region of interest" description="Disordered" evidence="1">
    <location>
        <begin position="714"/>
        <end position="862"/>
    </location>
</feature>
<feature type="compositionally biased region" description="Basic and acidic residues" evidence="1">
    <location>
        <begin position="89"/>
        <end position="100"/>
    </location>
</feature>
<name>A0ABM1NNZ2_DROAR</name>
<feature type="compositionally biased region" description="Acidic residues" evidence="1">
    <location>
        <begin position="770"/>
        <end position="806"/>
    </location>
</feature>
<accession>A0ABM1NNZ2</accession>
<feature type="compositionally biased region" description="Basic and acidic residues" evidence="1">
    <location>
        <begin position="757"/>
        <end position="769"/>
    </location>
</feature>
<evidence type="ECO:0000256" key="2">
    <source>
        <dbReference type="SAM" id="SignalP"/>
    </source>
</evidence>
<feature type="compositionally biased region" description="Acidic residues" evidence="1">
    <location>
        <begin position="822"/>
        <end position="835"/>
    </location>
</feature>
<feature type="compositionally biased region" description="Polar residues" evidence="1">
    <location>
        <begin position="730"/>
        <end position="740"/>
    </location>
</feature>
<feature type="region of interest" description="Disordered" evidence="1">
    <location>
        <begin position="469"/>
        <end position="488"/>
    </location>
</feature>
<reference evidence="4" key="3">
    <citation type="submission" date="2025-08" db="UniProtKB">
        <authorList>
            <consortium name="RefSeq"/>
        </authorList>
    </citation>
    <scope>IDENTIFICATION</scope>
    <source>
        <tissue evidence="4">Whole organism</tissue>
    </source>
</reference>
<evidence type="ECO:0000256" key="1">
    <source>
        <dbReference type="SAM" id="MobiDB-lite"/>
    </source>
</evidence>
<feature type="compositionally biased region" description="Basic and acidic residues" evidence="1">
    <location>
        <begin position="807"/>
        <end position="821"/>
    </location>
</feature>
<feature type="region of interest" description="Disordered" evidence="1">
    <location>
        <begin position="320"/>
        <end position="354"/>
    </location>
</feature>
<reference evidence="3" key="1">
    <citation type="journal article" date="1997" name="Nucleic Acids Res.">
        <title>tRNAscan-SE: a program for improved detection of transfer RNA genes in genomic sequence.</title>
        <authorList>
            <person name="Lowe T.M."/>
            <person name="Eddy S.R."/>
        </authorList>
    </citation>
    <scope>NUCLEOTIDE SEQUENCE [LARGE SCALE GENOMIC DNA]</scope>
</reference>
<proteinExistence type="predicted"/>
<sequence length="862" mass="94468">MMISERHKTLNLLSIFCGWLCLYAACHAPCAADEVFEVLPQTAAEAAAAAKRTAEAASQQDEVNVLTFVTPNATTAPRVDPNNNNEWRPLGHGDPLQKDPTYDYSPPALDRVRYWAESNASSSQDARQKLPAELLRNKTKSEILLLGVAGERPRPTQQQKQQHQSMPSKYAPIRRSYYAPQQMQQMHQQHQQQQQMQLQQQQMLHMPHTHLMPPPMLMKGMGHVEYRHNIINSPSSSSYMSYSSPSTSSSYSGHSSHSKPSSSTTHYYSSTSSATAPWYTHSQPSLSSLSSLSSMSGMSGMSSLSSMGVTQPHRMSYADAHHQESMQHYSFSRPQTASYAPNSIHGHGSGTKPVRKPWLHELLQKELVKPTMKQRMKPTMPATKYLMGTTKPQSMASATRPPFTYAPVTFVPGPPTVATATASSTQAELYVTPTMAMPTASVGFRPMLMSSAQPTAPATTTTTTSTALPIYRNPTTTTTTATTRTTMSSSRLMIPQTSNLAQRPTVAPALELTTDALFSHYKQPPKPLLGPMYLIIEGHSKVKTYGQNELDPHSPKIVPVISKREPVVRIADPNEKRGTVESYQVKHLHTKTMPTTTTTTTRATTRATTTTTRATTAPTTVRPRLSATTTPAAASTIQSPAANGGGVHDLLSLLDNMFADAQDIVSTSSLATPTMGSSSTVLKPVTIKTKLQPQQPEPRIGSQGASIESLLETADTNDDDDDDDNEKVKNGSQIATSTEPEQPPRATRQIFDYDQLPESRIKAEAKDEADYNDDDDDADDDDEEAGELLEDGELDNLEDVSEDETSDSEHNLLKRIDKFVDDVDDDGDDDLDDLIEGLAPGQANDDDDDDDDGDDVEQRHKH</sequence>
<feature type="region of interest" description="Disordered" evidence="1">
    <location>
        <begin position="73"/>
        <end position="100"/>
    </location>
</feature>
<dbReference type="Proteomes" id="UP000694904">
    <property type="component" value="Chromosome 3"/>
</dbReference>
<feature type="region of interest" description="Disordered" evidence="1">
    <location>
        <begin position="236"/>
        <end position="267"/>
    </location>
</feature>
<dbReference type="RefSeq" id="XP_017856678.1">
    <property type="nucleotide sequence ID" value="XM_018001189.1"/>
</dbReference>
<keyword evidence="3" id="KW-1185">Reference proteome</keyword>
<feature type="compositionally biased region" description="Acidic residues" evidence="1">
    <location>
        <begin position="715"/>
        <end position="725"/>
    </location>
</feature>
<feature type="region of interest" description="Disordered" evidence="1">
    <location>
        <begin position="594"/>
        <end position="643"/>
    </location>
</feature>
<feature type="compositionally biased region" description="Acidic residues" evidence="1">
    <location>
        <begin position="844"/>
        <end position="855"/>
    </location>
</feature>
<feature type="compositionally biased region" description="Polar residues" evidence="1">
    <location>
        <begin position="326"/>
        <end position="341"/>
    </location>
</feature>
<gene>
    <name evidence="4" type="primary">LOC108609469</name>
</gene>
<evidence type="ECO:0000313" key="4">
    <source>
        <dbReference type="RefSeq" id="XP_017856678.1"/>
    </source>
</evidence>
<feature type="compositionally biased region" description="Polar residues" evidence="1">
    <location>
        <begin position="73"/>
        <end position="86"/>
    </location>
</feature>
<feature type="signal peptide" evidence="2">
    <location>
        <begin position="1"/>
        <end position="32"/>
    </location>
</feature>
<organism evidence="3 4">
    <name type="scientific">Drosophila arizonae</name>
    <name type="common">Fruit fly</name>
    <dbReference type="NCBI Taxonomy" id="7263"/>
    <lineage>
        <taxon>Eukaryota</taxon>
        <taxon>Metazoa</taxon>
        <taxon>Ecdysozoa</taxon>
        <taxon>Arthropoda</taxon>
        <taxon>Hexapoda</taxon>
        <taxon>Insecta</taxon>
        <taxon>Pterygota</taxon>
        <taxon>Neoptera</taxon>
        <taxon>Endopterygota</taxon>
        <taxon>Diptera</taxon>
        <taxon>Brachycera</taxon>
        <taxon>Muscomorpha</taxon>
        <taxon>Ephydroidea</taxon>
        <taxon>Drosophilidae</taxon>
        <taxon>Drosophila</taxon>
    </lineage>
</organism>
<feature type="chain" id="PRO_5046730264" evidence="2">
    <location>
        <begin position="33"/>
        <end position="862"/>
    </location>
</feature>
<keyword evidence="2" id="KW-0732">Signal</keyword>